<gene>
    <name evidence="2" type="ORF">R3W88_031358</name>
</gene>
<dbReference type="AlphaFoldDB" id="A0AAV9LL45"/>
<feature type="compositionally biased region" description="Basic and acidic residues" evidence="1">
    <location>
        <begin position="22"/>
        <end position="43"/>
    </location>
</feature>
<feature type="region of interest" description="Disordered" evidence="1">
    <location>
        <begin position="1"/>
        <end position="45"/>
    </location>
</feature>
<sequence>MSFVLTHTRSKGTPPSPPLQRTDYRDKGKMVDNNSRNERRENFEGGQLPNDLVLRLERKISELEEEVAHMRDSAKLSISLGTHFGENIYNHPHSKQTTLPNNPPINISRPKPTHPNIFPPLHAQTTQMPFYHYHQQTKPTIPEPIPNVNPPYAPRNNNPNPIYVKNAPVTHNYHESESSQKNILIKTLTERLDSLANRVQHVEKRKRRGQLDDEMYHTVELVGNIEVQPWFTQKIIDMMALFGFMGGIIDELLEYMNGLSLAKEEGKGCNVVINEEEKGDPRGSNEAKISISIWTSTPSKPHRASG</sequence>
<accession>A0AAV9LL45</accession>
<evidence type="ECO:0000256" key="1">
    <source>
        <dbReference type="SAM" id="MobiDB-lite"/>
    </source>
</evidence>
<reference evidence="2 3" key="1">
    <citation type="submission" date="2023-10" db="EMBL/GenBank/DDBJ databases">
        <title>Genome-Wide Identification Analysis in wild type Solanum Pinnatisectum Reveals Some Genes Defensing Phytophthora Infestans.</title>
        <authorList>
            <person name="Sun C."/>
        </authorList>
    </citation>
    <scope>NUCLEOTIDE SEQUENCE [LARGE SCALE GENOMIC DNA]</scope>
    <source>
        <strain evidence="2">LQN</strain>
        <tissue evidence="2">Leaf</tissue>
    </source>
</reference>
<dbReference type="Proteomes" id="UP001311915">
    <property type="component" value="Unassembled WGS sequence"/>
</dbReference>
<feature type="compositionally biased region" description="Polar residues" evidence="1">
    <location>
        <begin position="1"/>
        <end position="13"/>
    </location>
</feature>
<name>A0AAV9LL45_9SOLN</name>
<evidence type="ECO:0000313" key="3">
    <source>
        <dbReference type="Proteomes" id="UP001311915"/>
    </source>
</evidence>
<evidence type="ECO:0000313" key="2">
    <source>
        <dbReference type="EMBL" id="KAK4726441.1"/>
    </source>
</evidence>
<feature type="region of interest" description="Disordered" evidence="1">
    <location>
        <begin position="275"/>
        <end position="306"/>
    </location>
</feature>
<feature type="compositionally biased region" description="Basic and acidic residues" evidence="1">
    <location>
        <begin position="275"/>
        <end position="285"/>
    </location>
</feature>
<protein>
    <submittedName>
        <fullName evidence="2">Uncharacterized protein</fullName>
    </submittedName>
</protein>
<comment type="caution">
    <text evidence="2">The sequence shown here is derived from an EMBL/GenBank/DDBJ whole genome shotgun (WGS) entry which is preliminary data.</text>
</comment>
<dbReference type="EMBL" id="JAWPEI010000005">
    <property type="protein sequence ID" value="KAK4726441.1"/>
    <property type="molecule type" value="Genomic_DNA"/>
</dbReference>
<keyword evidence="3" id="KW-1185">Reference proteome</keyword>
<organism evidence="2 3">
    <name type="scientific">Solanum pinnatisectum</name>
    <name type="common">tansyleaf nightshade</name>
    <dbReference type="NCBI Taxonomy" id="50273"/>
    <lineage>
        <taxon>Eukaryota</taxon>
        <taxon>Viridiplantae</taxon>
        <taxon>Streptophyta</taxon>
        <taxon>Embryophyta</taxon>
        <taxon>Tracheophyta</taxon>
        <taxon>Spermatophyta</taxon>
        <taxon>Magnoliopsida</taxon>
        <taxon>eudicotyledons</taxon>
        <taxon>Gunneridae</taxon>
        <taxon>Pentapetalae</taxon>
        <taxon>asterids</taxon>
        <taxon>lamiids</taxon>
        <taxon>Solanales</taxon>
        <taxon>Solanaceae</taxon>
        <taxon>Solanoideae</taxon>
        <taxon>Solaneae</taxon>
        <taxon>Solanum</taxon>
    </lineage>
</organism>
<proteinExistence type="predicted"/>